<keyword evidence="4 9" id="KW-0813">Transport</keyword>
<dbReference type="Pfam" id="PF00507">
    <property type="entry name" value="Oxidored_q4"/>
    <property type="match status" value="1"/>
</dbReference>
<keyword evidence="11" id="KW-0934">Plastid</keyword>
<comment type="catalytic activity">
    <reaction evidence="9 10">
        <text>a plastoquinone + NADPH + (n+1) H(+)(in) = a plastoquinol + NADP(+) + n H(+)(out)</text>
        <dbReference type="Rhea" id="RHEA:42612"/>
        <dbReference type="Rhea" id="RHEA-COMP:9561"/>
        <dbReference type="Rhea" id="RHEA-COMP:9562"/>
        <dbReference type="ChEBI" id="CHEBI:15378"/>
        <dbReference type="ChEBI" id="CHEBI:17757"/>
        <dbReference type="ChEBI" id="CHEBI:57783"/>
        <dbReference type="ChEBI" id="CHEBI:58349"/>
        <dbReference type="ChEBI" id="CHEBI:62192"/>
    </reaction>
</comment>
<evidence type="ECO:0000256" key="4">
    <source>
        <dbReference type="ARBA" id="ARBA00022448"/>
    </source>
</evidence>
<dbReference type="GO" id="GO:0016655">
    <property type="term" value="F:oxidoreductase activity, acting on NAD(P)H, quinone or similar compound as acceptor"/>
    <property type="evidence" value="ECO:0007669"/>
    <property type="project" value="UniProtKB-UniRule"/>
</dbReference>
<evidence type="ECO:0000256" key="7">
    <source>
        <dbReference type="ARBA" id="ARBA00023136"/>
    </source>
</evidence>
<dbReference type="AlphaFoldDB" id="A0A1L7NXZ4"/>
<evidence type="ECO:0000256" key="1">
    <source>
        <dbReference type="ARBA" id="ARBA00003257"/>
    </source>
</evidence>
<dbReference type="GO" id="GO:0048038">
    <property type="term" value="F:quinone binding"/>
    <property type="evidence" value="ECO:0007669"/>
    <property type="project" value="UniProtKB-KW"/>
</dbReference>
<accession>A0A1L7NXZ4</accession>
<keyword evidence="9 10" id="KW-0521">NADP</keyword>
<comment type="similarity">
    <text evidence="3 9 10">Belongs to the complex I subunit 3 family.</text>
</comment>
<evidence type="ECO:0000256" key="10">
    <source>
        <dbReference type="RuleBase" id="RU003641"/>
    </source>
</evidence>
<comment type="catalytic activity">
    <reaction evidence="9 10">
        <text>a plastoquinone + NADH + (n+1) H(+)(in) = a plastoquinol + NAD(+) + n H(+)(out)</text>
        <dbReference type="Rhea" id="RHEA:42608"/>
        <dbReference type="Rhea" id="RHEA-COMP:9561"/>
        <dbReference type="Rhea" id="RHEA-COMP:9562"/>
        <dbReference type="ChEBI" id="CHEBI:15378"/>
        <dbReference type="ChEBI" id="CHEBI:17757"/>
        <dbReference type="ChEBI" id="CHEBI:57540"/>
        <dbReference type="ChEBI" id="CHEBI:57945"/>
        <dbReference type="ChEBI" id="CHEBI:62192"/>
    </reaction>
</comment>
<dbReference type="PANTHER" id="PTHR11058">
    <property type="entry name" value="NADH-UBIQUINONE OXIDOREDUCTASE CHAIN 3"/>
    <property type="match status" value="1"/>
</dbReference>
<comment type="subunit">
    <text evidence="9">NDH is composed of at least 16 different subunits, 5 of which are encoded in the nucleus.</text>
</comment>
<keyword evidence="11" id="KW-0150">Chloroplast</keyword>
<dbReference type="GO" id="GO:0019684">
    <property type="term" value="P:photosynthesis, light reaction"/>
    <property type="evidence" value="ECO:0007669"/>
    <property type="project" value="UniProtKB-UniRule"/>
</dbReference>
<keyword evidence="9 10" id="KW-0618">Plastoquinone</keyword>
<sequence length="120" mass="13905">MNILYGYDYLLGFIIIASIIPILILLVSYLVRPKSQAAERQTTYESGIESFGSQTIQFTIRFYMFGLVFVFFDVETLFLYPWAINFSKLGIIGFIEAIIFVFILLLGLIYAWKKGALEWF</sequence>
<dbReference type="EC" id="7.1.1.-" evidence="9"/>
<keyword evidence="6 9" id="KW-1133">Transmembrane helix</keyword>
<feature type="transmembrane region" description="Helical" evidence="9">
    <location>
        <begin position="62"/>
        <end position="83"/>
    </location>
</feature>
<comment type="function">
    <text evidence="1">Core subunit of the mitochondrial membrane respiratory chain NADH dehydrogenase (Complex I) that is believed to belong to the minimal assembly required for catalysis. Complex I functions in the transfer of electrons from NADH to the respiratory chain. The immediate electron acceptor for the enzyme is believed to be ubiquinone.</text>
</comment>
<dbReference type="RefSeq" id="YP_009340838.1">
    <property type="nucleotide sequence ID" value="NC_033387.1"/>
</dbReference>
<dbReference type="GO" id="GO:0009535">
    <property type="term" value="C:chloroplast thylakoid membrane"/>
    <property type="evidence" value="ECO:0007669"/>
    <property type="project" value="UniProtKB-SubCell"/>
</dbReference>
<keyword evidence="9 10" id="KW-0874">Quinone</keyword>
<protein>
    <recommendedName>
        <fullName evidence="9">NAD(P)H-quinone oxidoreductase subunit 3, chloroplastic</fullName>
        <ecNumber evidence="9">7.1.1.-</ecNumber>
    </recommendedName>
    <alternativeName>
        <fullName evidence="9">NAD(P)H dehydrogenase subunit 3</fullName>
    </alternativeName>
    <alternativeName>
        <fullName evidence="9">NADH-plastoquinone oxidoreductase subunit 3</fullName>
    </alternativeName>
</protein>
<dbReference type="HAMAP" id="MF_01394">
    <property type="entry name" value="NDH1_NuoA"/>
    <property type="match status" value="1"/>
</dbReference>
<reference evidence="11" key="1">
    <citation type="submission" date="2016-12" db="EMBL/GenBank/DDBJ databases">
        <title>Plant chloroplast DNA.</title>
        <authorList>
            <person name="Ihara K."/>
            <person name="Takabayashi A."/>
        </authorList>
    </citation>
    <scope>NUCLEOTIDE SEQUENCE</scope>
</reference>
<feature type="transmembrane region" description="Helical" evidence="9">
    <location>
        <begin position="6"/>
        <end position="31"/>
    </location>
</feature>
<comment type="subcellular location">
    <subcellularLocation>
        <location evidence="2">Mitochondrion membrane</location>
        <topology evidence="2">Multi-pass membrane protein</topology>
    </subcellularLocation>
    <subcellularLocation>
        <location evidence="9">Plastid</location>
        <location evidence="9">Chloroplast thylakoid membrane</location>
        <topology evidence="9">Multi-pass membrane protein</topology>
    </subcellularLocation>
</comment>
<evidence type="ECO:0000256" key="8">
    <source>
        <dbReference type="ARBA" id="ARBA00049551"/>
    </source>
</evidence>
<organism evidence="11">
    <name type="scientific">Palmophyllum crassum</name>
    <dbReference type="NCBI Taxonomy" id="1615899"/>
    <lineage>
        <taxon>Eukaryota</taxon>
        <taxon>Viridiplantae</taxon>
        <taxon>Prasinodermophyta</taxon>
        <taxon>Palmophyllophyceae</taxon>
        <taxon>Palmophyllales</taxon>
        <taxon>Palmophyllaceae</taxon>
        <taxon>Palmophyllum</taxon>
    </lineage>
</organism>
<dbReference type="InterPro" id="IPR038430">
    <property type="entry name" value="NDAH_ubi_oxred_su3_sf"/>
</dbReference>
<proteinExistence type="inferred from homology"/>
<evidence type="ECO:0000256" key="9">
    <source>
        <dbReference type="HAMAP-Rule" id="MF_01394"/>
    </source>
</evidence>
<keyword evidence="5 9" id="KW-0812">Transmembrane</keyword>
<evidence type="ECO:0000256" key="5">
    <source>
        <dbReference type="ARBA" id="ARBA00022692"/>
    </source>
</evidence>
<keyword evidence="9" id="KW-0793">Thylakoid</keyword>
<dbReference type="GO" id="GO:0008137">
    <property type="term" value="F:NADH dehydrogenase (ubiquinone) activity"/>
    <property type="evidence" value="ECO:0007669"/>
    <property type="project" value="UniProtKB-EC"/>
</dbReference>
<keyword evidence="9 10" id="KW-1278">Translocase</keyword>
<geneLocation type="chloroplast" evidence="11"/>
<dbReference type="GO" id="GO:0030964">
    <property type="term" value="C:NADH dehydrogenase complex"/>
    <property type="evidence" value="ECO:0007669"/>
    <property type="project" value="TreeGrafter"/>
</dbReference>
<dbReference type="InterPro" id="IPR000440">
    <property type="entry name" value="NADH_UbQ/plastoQ_OxRdtase_su3"/>
</dbReference>
<evidence type="ECO:0000256" key="3">
    <source>
        <dbReference type="ARBA" id="ARBA00008472"/>
    </source>
</evidence>
<dbReference type="GeneID" id="30862085"/>
<comment type="function">
    <text evidence="9">NDH shuttles electrons from NAD(P)H:plastoquinone, via FMN and iron-sulfur (Fe-S) centers, to quinones in the photosynthetic chain and possibly in a chloroplast respiratory chain. The immediate electron acceptor for the enzyme in this species is believed to be plastoquinone. Couples the redox reaction to proton translocation, and thus conserves the redox energy in a proton gradient.</text>
</comment>
<feature type="transmembrane region" description="Helical" evidence="9">
    <location>
        <begin position="89"/>
        <end position="112"/>
    </location>
</feature>
<comment type="catalytic activity">
    <reaction evidence="8">
        <text>a ubiquinone + NADH + 5 H(+)(in) = a ubiquinol + NAD(+) + 4 H(+)(out)</text>
        <dbReference type="Rhea" id="RHEA:29091"/>
        <dbReference type="Rhea" id="RHEA-COMP:9565"/>
        <dbReference type="Rhea" id="RHEA-COMP:9566"/>
        <dbReference type="ChEBI" id="CHEBI:15378"/>
        <dbReference type="ChEBI" id="CHEBI:16389"/>
        <dbReference type="ChEBI" id="CHEBI:17976"/>
        <dbReference type="ChEBI" id="CHEBI:57540"/>
        <dbReference type="ChEBI" id="CHEBI:57945"/>
        <dbReference type="EC" id="7.1.1.2"/>
    </reaction>
</comment>
<gene>
    <name evidence="9 11" type="primary">ndhC</name>
</gene>
<evidence type="ECO:0000256" key="2">
    <source>
        <dbReference type="ARBA" id="ARBA00004225"/>
    </source>
</evidence>
<evidence type="ECO:0000256" key="6">
    <source>
        <dbReference type="ARBA" id="ARBA00022989"/>
    </source>
</evidence>
<keyword evidence="7 9" id="KW-0472">Membrane</keyword>
<dbReference type="Gene3D" id="1.20.58.1610">
    <property type="entry name" value="NADH:ubiquinone/plastoquinone oxidoreductase, chain 3"/>
    <property type="match status" value="1"/>
</dbReference>
<dbReference type="InterPro" id="IPR023043">
    <property type="entry name" value="NAD(P)H_OxRDtase_bac/plastid"/>
</dbReference>
<dbReference type="EMBL" id="AP017927">
    <property type="protein sequence ID" value="BAW34785.1"/>
    <property type="molecule type" value="Genomic_DNA"/>
</dbReference>
<name>A0A1L7NXZ4_9VIRI</name>
<evidence type="ECO:0000313" key="11">
    <source>
        <dbReference type="EMBL" id="BAW34785.1"/>
    </source>
</evidence>
<dbReference type="PANTHER" id="PTHR11058:SF9">
    <property type="entry name" value="NADH-UBIQUINONE OXIDOREDUCTASE CHAIN 3"/>
    <property type="match status" value="1"/>
</dbReference>
<keyword evidence="9 10" id="KW-0520">NAD</keyword>
<dbReference type="GO" id="GO:0031966">
    <property type="term" value="C:mitochondrial membrane"/>
    <property type="evidence" value="ECO:0007669"/>
    <property type="project" value="UniProtKB-SubCell"/>
</dbReference>